<feature type="region of interest" description="Disordered" evidence="3">
    <location>
        <begin position="1"/>
        <end position="49"/>
    </location>
</feature>
<dbReference type="GO" id="GO:0005634">
    <property type="term" value="C:nucleus"/>
    <property type="evidence" value="ECO:0007669"/>
    <property type="project" value="TreeGrafter"/>
</dbReference>
<dbReference type="GeneID" id="81371252"/>
<gene>
    <name evidence="5" type="ORF">N7509_007635</name>
</gene>
<evidence type="ECO:0000256" key="1">
    <source>
        <dbReference type="ARBA" id="ARBA00022722"/>
    </source>
</evidence>
<dbReference type="Pfam" id="PF01612">
    <property type="entry name" value="DNA_pol_A_exo1"/>
    <property type="match status" value="1"/>
</dbReference>
<accession>A0A9W9VZS5</accession>
<feature type="region of interest" description="Disordered" evidence="3">
    <location>
        <begin position="631"/>
        <end position="694"/>
    </location>
</feature>
<evidence type="ECO:0000256" key="3">
    <source>
        <dbReference type="SAM" id="MobiDB-lite"/>
    </source>
</evidence>
<dbReference type="InterPro" id="IPR012337">
    <property type="entry name" value="RNaseH-like_sf"/>
</dbReference>
<feature type="compositionally biased region" description="Acidic residues" evidence="3">
    <location>
        <begin position="16"/>
        <end position="25"/>
    </location>
</feature>
<dbReference type="InterPro" id="IPR002562">
    <property type="entry name" value="3'-5'_exonuclease_dom"/>
</dbReference>
<feature type="region of interest" description="Disordered" evidence="3">
    <location>
        <begin position="556"/>
        <end position="607"/>
    </location>
</feature>
<dbReference type="InterPro" id="IPR051132">
    <property type="entry name" value="3-5_Exonuclease_domain"/>
</dbReference>
<feature type="compositionally biased region" description="Basic and acidic residues" evidence="3">
    <location>
        <begin position="643"/>
        <end position="690"/>
    </location>
</feature>
<organism evidence="5 6">
    <name type="scientific">Penicillium cosmopolitanum</name>
    <dbReference type="NCBI Taxonomy" id="1131564"/>
    <lineage>
        <taxon>Eukaryota</taxon>
        <taxon>Fungi</taxon>
        <taxon>Dikarya</taxon>
        <taxon>Ascomycota</taxon>
        <taxon>Pezizomycotina</taxon>
        <taxon>Eurotiomycetes</taxon>
        <taxon>Eurotiomycetidae</taxon>
        <taxon>Eurotiales</taxon>
        <taxon>Aspergillaceae</taxon>
        <taxon>Penicillium</taxon>
    </lineage>
</organism>
<dbReference type="FunFam" id="3.30.420.10:FF:000100">
    <property type="entry name" value="3'-5' exonuclease/helicase (Wrn), putative"/>
    <property type="match status" value="1"/>
</dbReference>
<dbReference type="RefSeq" id="XP_056487823.1">
    <property type="nucleotide sequence ID" value="XM_056632272.1"/>
</dbReference>
<dbReference type="GO" id="GO:0008408">
    <property type="term" value="F:3'-5' exonuclease activity"/>
    <property type="evidence" value="ECO:0007669"/>
    <property type="project" value="InterPro"/>
</dbReference>
<dbReference type="PANTHER" id="PTHR13620">
    <property type="entry name" value="3-5 EXONUCLEASE"/>
    <property type="match status" value="1"/>
</dbReference>
<dbReference type="SMART" id="SM00474">
    <property type="entry name" value="35EXOc"/>
    <property type="match status" value="1"/>
</dbReference>
<feature type="domain" description="3'-5' exonuclease" evidence="4">
    <location>
        <begin position="783"/>
        <end position="981"/>
    </location>
</feature>
<dbReference type="GO" id="GO:0005737">
    <property type="term" value="C:cytoplasm"/>
    <property type="evidence" value="ECO:0007669"/>
    <property type="project" value="TreeGrafter"/>
</dbReference>
<dbReference type="PANTHER" id="PTHR13620:SF104">
    <property type="entry name" value="EXONUCLEASE 3'-5' DOMAIN-CONTAINING PROTEIN 2"/>
    <property type="match status" value="1"/>
</dbReference>
<evidence type="ECO:0000313" key="6">
    <source>
        <dbReference type="Proteomes" id="UP001147747"/>
    </source>
</evidence>
<evidence type="ECO:0000259" key="4">
    <source>
        <dbReference type="SMART" id="SM00474"/>
    </source>
</evidence>
<dbReference type="GO" id="GO:0006139">
    <property type="term" value="P:nucleobase-containing compound metabolic process"/>
    <property type="evidence" value="ECO:0007669"/>
    <property type="project" value="InterPro"/>
</dbReference>
<reference evidence="5" key="1">
    <citation type="submission" date="2022-12" db="EMBL/GenBank/DDBJ databases">
        <authorList>
            <person name="Petersen C."/>
        </authorList>
    </citation>
    <scope>NUCLEOTIDE SEQUENCE</scope>
    <source>
        <strain evidence="5">IBT 29677</strain>
    </source>
</reference>
<dbReference type="SUPFAM" id="SSF53098">
    <property type="entry name" value="Ribonuclease H-like"/>
    <property type="match status" value="1"/>
</dbReference>
<dbReference type="EMBL" id="JAPZBU010000008">
    <property type="protein sequence ID" value="KAJ5392145.1"/>
    <property type="molecule type" value="Genomic_DNA"/>
</dbReference>
<feature type="compositionally biased region" description="Basic and acidic residues" evidence="3">
    <location>
        <begin position="570"/>
        <end position="584"/>
    </location>
</feature>
<keyword evidence="2" id="KW-0378">Hydrolase</keyword>
<evidence type="ECO:0000313" key="5">
    <source>
        <dbReference type="EMBL" id="KAJ5392145.1"/>
    </source>
</evidence>
<protein>
    <recommendedName>
        <fullName evidence="4">3'-5' exonuclease domain-containing protein</fullName>
    </recommendedName>
</protein>
<sequence>MQHLAPQEPSAQEKDQLEEEDEEEEPPARPTPTPRYGGTGKRPLKRPMPVKAELAQLIRTRRNDVPLPPPPKPFNPAELRAIDNKASLAFSLNLPQLSRDFLQLKWAHLEDHILHCAAINMQFQTEYHAVISSLVALIEDQVLQSSEICRTLEDEYCRVAFRQVPDLTKDVSQIIREVTKLRLMASTVLVMHSQRVTQDLRNQLYQEFIRPRDIARHRIDGLLDYSTGLGLRYQILREKHQTAKQGLLEIRHDCRLLGPKFKRYCDKFEDYLQEFDHAGHFYRHAWFARQKRLDPLRAAEPWTITNSPAELPPADFEPIEAMLFDDKKYLPAKRKLEKRPLLHASRIRMMFMRKWKPGISAQSPELDLHWRQLDIMAPFFLQLKHYDILYNEARYLLGTFTGQVGPLWSNIEPERHEIHKSALFGFVARVRKSRYDLIAELEEYRFINWVRIGLEKELLDNNRQNEIQERGLFVVPRPLSENLPLFDDWTRKLTSAIHSSWIPRRALQVYRGPLSNGAVWERWLQILEDAERQQALDRRAETMNLGFVPVQRRGRIRPTVPAKNQQKASAAEKKPWPVDIKTNEDTAAANKPLKKQATPARDPKAAKKLREIRKMSLKDSENMTIEQLASRAEIRTHGGKQAKKQERKSARARRDSERKEVSKSVDETVRQHPDLKKKPEIPSPKSDHSAKAPSRVSSFFNSLDFFQQNSSKRKCSTLATTLGRAKDCSQPEAAIEQPSDLNLSATGTVSPLTEDASLPNGMTPTRFWNCSSQRGPNGQRPIVHYCRSLESTEEVAQLFLNSKVIGFDMEWKAQASASDTIQNNLSMIQIANEGRIGLFQIALFKPARTLDDFVAPSLKRILESEDVTKVGVSIKADATRLRKFLGIDTRSILELSHLFKLVKHGHTDPKLVNKRMVNLSEQMEEHFGLPLEKSEDVRCGDWARPLNYRQVQLLTDVLSKDAATDPYACICLFNIMEQKRVAMDPMPPRPAHAELNLPILLPREKITSDAEKEAIVDKPSDVDLNGHP</sequence>
<keyword evidence="1" id="KW-0540">Nuclease</keyword>
<evidence type="ECO:0000256" key="2">
    <source>
        <dbReference type="ARBA" id="ARBA00022801"/>
    </source>
</evidence>
<dbReference type="CDD" id="cd06141">
    <property type="entry name" value="WRN_exo"/>
    <property type="match status" value="1"/>
</dbReference>
<dbReference type="GO" id="GO:0003676">
    <property type="term" value="F:nucleic acid binding"/>
    <property type="evidence" value="ECO:0007669"/>
    <property type="project" value="InterPro"/>
</dbReference>
<proteinExistence type="predicted"/>
<dbReference type="Gene3D" id="3.30.420.10">
    <property type="entry name" value="Ribonuclease H-like superfamily/Ribonuclease H"/>
    <property type="match status" value="1"/>
</dbReference>
<keyword evidence="6" id="KW-1185">Reference proteome</keyword>
<dbReference type="OrthoDB" id="1920326at2759"/>
<dbReference type="Proteomes" id="UP001147747">
    <property type="component" value="Unassembled WGS sequence"/>
</dbReference>
<reference evidence="5" key="2">
    <citation type="journal article" date="2023" name="IMA Fungus">
        <title>Comparative genomic study of the Penicillium genus elucidates a diverse pangenome and 15 lateral gene transfer events.</title>
        <authorList>
            <person name="Petersen C."/>
            <person name="Sorensen T."/>
            <person name="Nielsen M.R."/>
            <person name="Sondergaard T.E."/>
            <person name="Sorensen J.L."/>
            <person name="Fitzpatrick D.A."/>
            <person name="Frisvad J.C."/>
            <person name="Nielsen K.L."/>
        </authorList>
    </citation>
    <scope>NUCLEOTIDE SEQUENCE</scope>
    <source>
        <strain evidence="5">IBT 29677</strain>
    </source>
</reference>
<dbReference type="AlphaFoldDB" id="A0A9W9VZS5"/>
<comment type="caution">
    <text evidence="5">The sequence shown here is derived from an EMBL/GenBank/DDBJ whole genome shotgun (WGS) entry which is preliminary data.</text>
</comment>
<name>A0A9W9VZS5_9EURO</name>
<dbReference type="InterPro" id="IPR036397">
    <property type="entry name" value="RNaseH_sf"/>
</dbReference>